<evidence type="ECO:0000256" key="2">
    <source>
        <dbReference type="ARBA" id="ARBA00022692"/>
    </source>
</evidence>
<evidence type="ECO:0000256" key="6">
    <source>
        <dbReference type="SAM" id="Phobius"/>
    </source>
</evidence>
<dbReference type="AlphaFoldDB" id="W5MCN7"/>
<dbReference type="PROSITE" id="PS51225">
    <property type="entry name" value="MARVEL"/>
    <property type="match status" value="1"/>
</dbReference>
<keyword evidence="9" id="KW-1185">Reference proteome</keyword>
<keyword evidence="4 5" id="KW-0472">Membrane</keyword>
<protein>
    <submittedName>
        <fullName evidence="8">Chemokine like factor</fullName>
    </submittedName>
</protein>
<name>W5MCN7_LEPOC</name>
<evidence type="ECO:0000256" key="4">
    <source>
        <dbReference type="ARBA" id="ARBA00023136"/>
    </source>
</evidence>
<reference evidence="9" key="1">
    <citation type="submission" date="2011-12" db="EMBL/GenBank/DDBJ databases">
        <title>The Draft Genome of Lepisosteus oculatus.</title>
        <authorList>
            <consortium name="The Broad Institute Genome Assembly &amp; Analysis Group"/>
            <consortium name="Computational R&amp;D Group"/>
            <consortium name="and Sequencing Platform"/>
            <person name="Di Palma F."/>
            <person name="Alfoldi J."/>
            <person name="Johnson J."/>
            <person name="Berlin A."/>
            <person name="Gnerre S."/>
            <person name="Jaffe D."/>
            <person name="MacCallum I."/>
            <person name="Young S."/>
            <person name="Walker B.J."/>
            <person name="Lander E.S."/>
            <person name="Lindblad-Toh K."/>
        </authorList>
    </citation>
    <scope>NUCLEOTIDE SEQUENCE [LARGE SCALE GENOMIC DNA]</scope>
</reference>
<organism evidence="8 9">
    <name type="scientific">Lepisosteus oculatus</name>
    <name type="common">Spotted gar</name>
    <dbReference type="NCBI Taxonomy" id="7918"/>
    <lineage>
        <taxon>Eukaryota</taxon>
        <taxon>Metazoa</taxon>
        <taxon>Chordata</taxon>
        <taxon>Craniata</taxon>
        <taxon>Vertebrata</taxon>
        <taxon>Euteleostomi</taxon>
        <taxon>Actinopterygii</taxon>
        <taxon>Neopterygii</taxon>
        <taxon>Holostei</taxon>
        <taxon>Semionotiformes</taxon>
        <taxon>Lepisosteidae</taxon>
        <taxon>Lepisosteus</taxon>
    </lineage>
</organism>
<feature type="transmembrane region" description="Helical" evidence="6">
    <location>
        <begin position="104"/>
        <end position="125"/>
    </location>
</feature>
<evidence type="ECO:0000259" key="7">
    <source>
        <dbReference type="PROSITE" id="PS51225"/>
    </source>
</evidence>
<dbReference type="Proteomes" id="UP000018468">
    <property type="component" value="Linkage group LG23"/>
</dbReference>
<feature type="transmembrane region" description="Helical" evidence="6">
    <location>
        <begin position="42"/>
        <end position="61"/>
    </location>
</feature>
<dbReference type="InterPro" id="IPR050578">
    <property type="entry name" value="MARVEL-CKLF_proteins"/>
</dbReference>
<dbReference type="GeneTree" id="ENSGT00940000162264"/>
<dbReference type="HOGENOM" id="CLU_108546_3_0_1"/>
<dbReference type="OMA" id="CVLCIID"/>
<evidence type="ECO:0000256" key="5">
    <source>
        <dbReference type="PROSITE-ProRule" id="PRU00581"/>
    </source>
</evidence>
<sequence length="163" mass="18168">LFAMEIDFTFLKSRRGILKVSEMVTVFVAFVCFATARGAPYIAATCMEFVITLALFLLFLLKLNKKITFIFWPLIDIFNSAFAALFVFILSVIALTTYSAEGALGGGIVGLIAAALWSVDAYLFFKRITFNQPRTTEVSGFCIRLHYPHPNVENSPEIKLCST</sequence>
<dbReference type="PANTHER" id="PTHR22776">
    <property type="entry name" value="MARVEL-CONTAINING POTENTIAL LIPID RAFT-ASSOCIATED PROTEIN"/>
    <property type="match status" value="1"/>
</dbReference>
<evidence type="ECO:0000313" key="8">
    <source>
        <dbReference type="Ensembl" id="ENSLOCP00000006146.1"/>
    </source>
</evidence>
<evidence type="ECO:0000256" key="3">
    <source>
        <dbReference type="ARBA" id="ARBA00022989"/>
    </source>
</evidence>
<comment type="subcellular location">
    <subcellularLocation>
        <location evidence="1">Membrane</location>
        <topology evidence="1">Multi-pass membrane protein</topology>
    </subcellularLocation>
</comment>
<dbReference type="PANTHER" id="PTHR22776:SF45">
    <property type="entry name" value="CHEMOKINE-LIKE FACTOR"/>
    <property type="match status" value="1"/>
</dbReference>
<reference evidence="8" key="3">
    <citation type="submission" date="2025-09" db="UniProtKB">
        <authorList>
            <consortium name="Ensembl"/>
        </authorList>
    </citation>
    <scope>IDENTIFICATION</scope>
</reference>
<dbReference type="EMBL" id="AHAT01010508">
    <property type="status" value="NOT_ANNOTATED_CDS"/>
    <property type="molecule type" value="Genomic_DNA"/>
</dbReference>
<accession>W5MCN7</accession>
<gene>
    <name evidence="8" type="primary">CKLF</name>
</gene>
<dbReference type="STRING" id="7918.ENSLOCP00000006146"/>
<feature type="domain" description="MARVEL" evidence="7">
    <location>
        <begin position="10"/>
        <end position="129"/>
    </location>
</feature>
<dbReference type="Bgee" id="ENSLOCG00000005103">
    <property type="expression patterns" value="Expressed in bone element and 12 other cell types or tissues"/>
</dbReference>
<feature type="transmembrane region" description="Helical" evidence="6">
    <location>
        <begin position="73"/>
        <end position="98"/>
    </location>
</feature>
<evidence type="ECO:0000313" key="9">
    <source>
        <dbReference type="Proteomes" id="UP000018468"/>
    </source>
</evidence>
<dbReference type="GO" id="GO:0016020">
    <property type="term" value="C:membrane"/>
    <property type="evidence" value="ECO:0000318"/>
    <property type="project" value="GO_Central"/>
</dbReference>
<dbReference type="Pfam" id="PF01284">
    <property type="entry name" value="MARVEL"/>
    <property type="match status" value="1"/>
</dbReference>
<dbReference type="InParanoid" id="W5MCN7"/>
<dbReference type="Ensembl" id="ENSLOCT00000006154.1">
    <property type="protein sequence ID" value="ENSLOCP00000006146.1"/>
    <property type="gene ID" value="ENSLOCG00000005103.1"/>
</dbReference>
<keyword evidence="3 6" id="KW-1133">Transmembrane helix</keyword>
<evidence type="ECO:0000256" key="1">
    <source>
        <dbReference type="ARBA" id="ARBA00004141"/>
    </source>
</evidence>
<proteinExistence type="predicted"/>
<reference evidence="8" key="2">
    <citation type="submission" date="2025-08" db="UniProtKB">
        <authorList>
            <consortium name="Ensembl"/>
        </authorList>
    </citation>
    <scope>IDENTIFICATION</scope>
</reference>
<dbReference type="InterPro" id="IPR008253">
    <property type="entry name" value="Marvel"/>
</dbReference>
<dbReference type="eggNOG" id="KOG4788">
    <property type="taxonomic scope" value="Eukaryota"/>
</dbReference>
<keyword evidence="2 5" id="KW-0812">Transmembrane</keyword>